<evidence type="ECO:0000256" key="3">
    <source>
        <dbReference type="ARBA" id="ARBA00004667"/>
    </source>
</evidence>
<dbReference type="Gene3D" id="3.40.190.10">
    <property type="entry name" value="Periplasmic binding protein-like II"/>
    <property type="match status" value="2"/>
</dbReference>
<evidence type="ECO:0000256" key="4">
    <source>
        <dbReference type="ARBA" id="ARBA00009489"/>
    </source>
</evidence>
<comment type="caution">
    <text evidence="16">The sequence shown here is derived from an EMBL/GenBank/DDBJ whole genome shotgun (WGS) entry which is preliminary data.</text>
</comment>
<dbReference type="EMBL" id="CABL01000002">
    <property type="protein sequence ID" value="CBH74591.1"/>
    <property type="molecule type" value="Genomic_DNA"/>
</dbReference>
<dbReference type="GO" id="GO:0005524">
    <property type="term" value="F:ATP binding"/>
    <property type="evidence" value="ECO:0007669"/>
    <property type="project" value="UniProtKB-KW"/>
</dbReference>
<keyword evidence="12" id="KW-0067">ATP-binding</keyword>
<dbReference type="AlphaFoldDB" id="E6PDQ6"/>
<dbReference type="InterPro" id="IPR001348">
    <property type="entry name" value="ATP_PRibTrfase_HisG"/>
</dbReference>
<evidence type="ECO:0000256" key="12">
    <source>
        <dbReference type="ARBA" id="ARBA00022840"/>
    </source>
</evidence>
<name>E6PDQ6_9ZZZZ</name>
<evidence type="ECO:0000256" key="14">
    <source>
        <dbReference type="ARBA" id="ARBA00024861"/>
    </source>
</evidence>
<dbReference type="InterPro" id="IPR013820">
    <property type="entry name" value="ATP_PRibTrfase_cat"/>
</dbReference>
<evidence type="ECO:0000256" key="1">
    <source>
        <dbReference type="ARBA" id="ARBA00000915"/>
    </source>
</evidence>
<dbReference type="PANTHER" id="PTHR21403">
    <property type="entry name" value="ATP PHOSPHORIBOSYLTRANSFERASE ATP-PRTASE"/>
    <property type="match status" value="1"/>
</dbReference>
<keyword evidence="8" id="KW-0028">Amino-acid biosynthesis</keyword>
<sequence length="211" mass="23003">MSALTIALPKGSLYEESAALLAAIGIDIPSDPGRRLTMMSTDGSAELLLLRPTDVPAYVEFGAADCGIVGKDTLWESERSVSEAVDLRFGACRLVVAARRADGFHEGARYPTFLRVATKFKRMATQYFSERDIPCEIIALHGSVELAPIVGLADVIVDLVATGSTLREHDMVVVDEIARSTARFVLNPVAYRSKYARLSALCDRLQRSLVR</sequence>
<keyword evidence="13" id="KW-0368">Histidine biosynthesis</keyword>
<keyword evidence="11" id="KW-0547">Nucleotide-binding</keyword>
<evidence type="ECO:0000256" key="10">
    <source>
        <dbReference type="ARBA" id="ARBA00022679"/>
    </source>
</evidence>
<comment type="function">
    <text evidence="14">Catalyzes the condensation of ATP and 5-phosphoribose 1-diphosphate to form N'-(5'-phosphoribosyl)-ATP (PR-ATP). Has a crucial role in the pathway because the rate of histidine biosynthesis seems to be controlled primarily by regulation of HisG enzymatic activity.</text>
</comment>
<dbReference type="InterPro" id="IPR018198">
    <property type="entry name" value="ATP_PRibTrfase_CS"/>
</dbReference>
<reference evidence="16" key="1">
    <citation type="submission" date="2009-10" db="EMBL/GenBank/DDBJ databases">
        <title>Diversity of trophic interactions inside an arsenic-rich microbial ecosystem.</title>
        <authorList>
            <person name="Bertin P.N."/>
            <person name="Heinrich-Salmeron A."/>
            <person name="Pelletier E."/>
            <person name="Goulhen-Chollet F."/>
            <person name="Arsene-Ploetze F."/>
            <person name="Gallien S."/>
            <person name="Calteau A."/>
            <person name="Vallenet D."/>
            <person name="Casiot C."/>
            <person name="Chane-Woon-Ming B."/>
            <person name="Giloteaux L."/>
            <person name="Barakat M."/>
            <person name="Bonnefoy V."/>
            <person name="Bruneel O."/>
            <person name="Chandler M."/>
            <person name="Cleiss J."/>
            <person name="Duran R."/>
            <person name="Elbaz-Poulichet F."/>
            <person name="Fonknechten N."/>
            <person name="Lauga B."/>
            <person name="Mornico D."/>
            <person name="Ortet P."/>
            <person name="Schaeffer C."/>
            <person name="Siguier P."/>
            <person name="Alexander Thil Smith A."/>
            <person name="Van Dorsselaer A."/>
            <person name="Weissenbach J."/>
            <person name="Medigue C."/>
            <person name="Le Paslier D."/>
        </authorList>
    </citation>
    <scope>NUCLEOTIDE SEQUENCE</scope>
</reference>
<dbReference type="NCBIfam" id="TIGR00070">
    <property type="entry name" value="hisG"/>
    <property type="match status" value="1"/>
</dbReference>
<evidence type="ECO:0000256" key="6">
    <source>
        <dbReference type="ARBA" id="ARBA00020998"/>
    </source>
</evidence>
<evidence type="ECO:0000256" key="13">
    <source>
        <dbReference type="ARBA" id="ARBA00023102"/>
    </source>
</evidence>
<dbReference type="CDD" id="cd13595">
    <property type="entry name" value="PBP2_HisGs"/>
    <property type="match status" value="1"/>
</dbReference>
<evidence type="ECO:0000256" key="9">
    <source>
        <dbReference type="ARBA" id="ARBA00022676"/>
    </source>
</evidence>
<accession>E6PDQ6</accession>
<dbReference type="EC" id="2.4.2.17" evidence="5"/>
<comment type="catalytic activity">
    <reaction evidence="1">
        <text>1-(5-phospho-beta-D-ribosyl)-ATP + diphosphate = 5-phospho-alpha-D-ribose 1-diphosphate + ATP</text>
        <dbReference type="Rhea" id="RHEA:18473"/>
        <dbReference type="ChEBI" id="CHEBI:30616"/>
        <dbReference type="ChEBI" id="CHEBI:33019"/>
        <dbReference type="ChEBI" id="CHEBI:58017"/>
        <dbReference type="ChEBI" id="CHEBI:73183"/>
        <dbReference type="EC" id="2.4.2.17"/>
    </reaction>
</comment>
<evidence type="ECO:0000313" key="16">
    <source>
        <dbReference type="EMBL" id="CBH74591.1"/>
    </source>
</evidence>
<evidence type="ECO:0000256" key="7">
    <source>
        <dbReference type="ARBA" id="ARBA00022490"/>
    </source>
</evidence>
<organism evidence="16">
    <name type="scientific">mine drainage metagenome</name>
    <dbReference type="NCBI Taxonomy" id="410659"/>
    <lineage>
        <taxon>unclassified sequences</taxon>
        <taxon>metagenomes</taxon>
        <taxon>ecological metagenomes</taxon>
    </lineage>
</organism>
<keyword evidence="7" id="KW-0963">Cytoplasm</keyword>
<dbReference type="PROSITE" id="PS01316">
    <property type="entry name" value="ATP_P_PHORIBOSYLTR"/>
    <property type="match status" value="1"/>
</dbReference>
<evidence type="ECO:0000259" key="15">
    <source>
        <dbReference type="Pfam" id="PF01634"/>
    </source>
</evidence>
<comment type="subcellular location">
    <subcellularLocation>
        <location evidence="2">Cytoplasm</location>
    </subcellularLocation>
</comment>
<dbReference type="Pfam" id="PF01634">
    <property type="entry name" value="HisG"/>
    <property type="match status" value="1"/>
</dbReference>
<dbReference type="SUPFAM" id="SSF53850">
    <property type="entry name" value="Periplasmic binding protein-like II"/>
    <property type="match status" value="1"/>
</dbReference>
<proteinExistence type="inferred from homology"/>
<feature type="domain" description="ATP phosphoribosyltransferase catalytic" evidence="15">
    <location>
        <begin position="51"/>
        <end position="206"/>
    </location>
</feature>
<dbReference type="PANTHER" id="PTHR21403:SF8">
    <property type="entry name" value="ATP PHOSPHORIBOSYLTRANSFERASE"/>
    <property type="match status" value="1"/>
</dbReference>
<evidence type="ECO:0000256" key="2">
    <source>
        <dbReference type="ARBA" id="ARBA00004496"/>
    </source>
</evidence>
<protein>
    <recommendedName>
        <fullName evidence="6">ATP phosphoribosyltransferase</fullName>
        <ecNumber evidence="5">2.4.2.17</ecNumber>
    </recommendedName>
</protein>
<comment type="similarity">
    <text evidence="4">Belongs to the ATP phosphoribosyltransferase family. Short subfamily.</text>
</comment>
<keyword evidence="9 16" id="KW-0328">Glycosyltransferase</keyword>
<dbReference type="InterPro" id="IPR024893">
    <property type="entry name" value="ATP_PRibTrfase_HisG_short"/>
</dbReference>
<evidence type="ECO:0000256" key="8">
    <source>
        <dbReference type="ARBA" id="ARBA00022605"/>
    </source>
</evidence>
<evidence type="ECO:0000256" key="11">
    <source>
        <dbReference type="ARBA" id="ARBA00022741"/>
    </source>
</evidence>
<dbReference type="FunFam" id="3.40.190.10:FF:000008">
    <property type="entry name" value="ATP phosphoribosyltransferase"/>
    <property type="match status" value="1"/>
</dbReference>
<keyword evidence="10 16" id="KW-0808">Transferase</keyword>
<gene>
    <name evidence="16" type="primary">hisG</name>
    <name evidence="16" type="ORF">CARN1_1694</name>
</gene>
<comment type="pathway">
    <text evidence="3">Amino-acid biosynthesis; L-histidine biosynthesis; L-histidine from 5-phospho-alpha-D-ribose 1-diphosphate: step 1/9.</text>
</comment>
<dbReference type="GO" id="GO:0000105">
    <property type="term" value="P:L-histidine biosynthetic process"/>
    <property type="evidence" value="ECO:0007669"/>
    <property type="project" value="UniProtKB-UniPathway"/>
</dbReference>
<dbReference type="HAMAP" id="MF_01018">
    <property type="entry name" value="HisG_Short"/>
    <property type="match status" value="1"/>
</dbReference>
<dbReference type="GO" id="GO:0003879">
    <property type="term" value="F:ATP phosphoribosyltransferase activity"/>
    <property type="evidence" value="ECO:0007669"/>
    <property type="project" value="UniProtKB-EC"/>
</dbReference>
<evidence type="ECO:0000256" key="5">
    <source>
        <dbReference type="ARBA" id="ARBA00011946"/>
    </source>
</evidence>
<dbReference type="UniPathway" id="UPA00031">
    <property type="reaction ID" value="UER00006"/>
</dbReference>
<dbReference type="GO" id="GO:0005737">
    <property type="term" value="C:cytoplasm"/>
    <property type="evidence" value="ECO:0007669"/>
    <property type="project" value="UniProtKB-SubCell"/>
</dbReference>